<proteinExistence type="inferred from homology"/>
<dbReference type="Pfam" id="PF00528">
    <property type="entry name" value="BPD_transp_1"/>
    <property type="match status" value="1"/>
</dbReference>
<dbReference type="InterPro" id="IPR035906">
    <property type="entry name" value="MetI-like_sf"/>
</dbReference>
<feature type="transmembrane region" description="Helical" evidence="9">
    <location>
        <begin position="65"/>
        <end position="89"/>
    </location>
</feature>
<evidence type="ECO:0000256" key="1">
    <source>
        <dbReference type="ARBA" id="ARBA00004429"/>
    </source>
</evidence>
<evidence type="ECO:0000313" key="12">
    <source>
        <dbReference type="Proteomes" id="UP001158416"/>
    </source>
</evidence>
<feature type="transmembrane region" description="Helical" evidence="9">
    <location>
        <begin position="101"/>
        <end position="120"/>
    </location>
</feature>
<comment type="caution">
    <text evidence="11">The sequence shown here is derived from an EMBL/GenBank/DDBJ whole genome shotgun (WGS) entry which is preliminary data.</text>
</comment>
<comment type="subcellular location">
    <subcellularLocation>
        <location evidence="1">Cell inner membrane</location>
        <topology evidence="1">Multi-pass membrane protein</topology>
    </subcellularLocation>
    <subcellularLocation>
        <location evidence="9">Cell membrane</location>
        <topology evidence="9">Multi-pass membrane protein</topology>
    </subcellularLocation>
</comment>
<evidence type="ECO:0000256" key="2">
    <source>
        <dbReference type="ARBA" id="ARBA00007069"/>
    </source>
</evidence>
<feature type="transmembrane region" description="Helical" evidence="9">
    <location>
        <begin position="195"/>
        <end position="219"/>
    </location>
</feature>
<comment type="similarity">
    <text evidence="2">Belongs to the binding-protein-dependent transport system permease family. CysTW subfamily.</text>
</comment>
<keyword evidence="8 9" id="KW-0472">Membrane</keyword>
<accession>A0AA42PVD6</accession>
<dbReference type="AlphaFoldDB" id="A0AA42PVD6"/>
<keyword evidence="7 9" id="KW-1133">Transmembrane helix</keyword>
<dbReference type="CDD" id="cd06261">
    <property type="entry name" value="TM_PBP2"/>
    <property type="match status" value="1"/>
</dbReference>
<evidence type="ECO:0000256" key="3">
    <source>
        <dbReference type="ARBA" id="ARBA00022448"/>
    </source>
</evidence>
<dbReference type="Gene3D" id="1.10.3720.10">
    <property type="entry name" value="MetI-like"/>
    <property type="match status" value="1"/>
</dbReference>
<evidence type="ECO:0000259" key="10">
    <source>
        <dbReference type="PROSITE" id="PS50928"/>
    </source>
</evidence>
<dbReference type="SUPFAM" id="SSF161098">
    <property type="entry name" value="MetI-like"/>
    <property type="match status" value="1"/>
</dbReference>
<dbReference type="GO" id="GO:0055085">
    <property type="term" value="P:transmembrane transport"/>
    <property type="evidence" value="ECO:0007669"/>
    <property type="project" value="InterPro"/>
</dbReference>
<evidence type="ECO:0000256" key="6">
    <source>
        <dbReference type="ARBA" id="ARBA00022692"/>
    </source>
</evidence>
<reference evidence="11" key="1">
    <citation type="submission" date="2022-09" db="EMBL/GenBank/DDBJ databases">
        <title>Intensive care unit water sources are persistently colonized with multi-drug resistant bacteria and are the site of extensive horizontal gene transfer of antibiotic resistance genes.</title>
        <authorList>
            <person name="Diorio-Toth L."/>
        </authorList>
    </citation>
    <scope>NUCLEOTIDE SEQUENCE</scope>
    <source>
        <strain evidence="11">GD03936</strain>
    </source>
</reference>
<keyword evidence="6 9" id="KW-0812">Transmembrane</keyword>
<evidence type="ECO:0000256" key="4">
    <source>
        <dbReference type="ARBA" id="ARBA00022475"/>
    </source>
</evidence>
<dbReference type="Proteomes" id="UP001158416">
    <property type="component" value="Unassembled WGS sequence"/>
</dbReference>
<evidence type="ECO:0000256" key="9">
    <source>
        <dbReference type="RuleBase" id="RU363032"/>
    </source>
</evidence>
<feature type="transmembrane region" description="Helical" evidence="9">
    <location>
        <begin position="12"/>
        <end position="37"/>
    </location>
</feature>
<keyword evidence="3 9" id="KW-0813">Transport</keyword>
<feature type="domain" description="ABC transmembrane type-1" evidence="10">
    <location>
        <begin position="66"/>
        <end position="272"/>
    </location>
</feature>
<keyword evidence="4" id="KW-1003">Cell membrane</keyword>
<name>A0AA42PVD6_9ENTR</name>
<sequence>MKITSECLQKLVVGGVITWLTVFVFIPTAMVVFSSLLTRDDTSLIKLLFTTENYQRIFDPLYSGIFIRSFILALSATLGCLLVGYPFAFILSRKSKRVQSILLFLLIVPFWTNSLIRIYAFKLFLSVNGYLNDLLLWTGIIKAPMHILYHPQAVILGLMYVLIPFMVMPLYASIDKVDNTLLEAARDLGARKMSVFTRIILPLTMPGIISGCLLVFIPATGMFYVADMMGGAKNLLIGNVIKDQFLTIRDWPFGSAITTVLMLVMGVLLLLYYRVSLWISGYQRGKV</sequence>
<evidence type="ECO:0000256" key="8">
    <source>
        <dbReference type="ARBA" id="ARBA00023136"/>
    </source>
</evidence>
<evidence type="ECO:0000256" key="5">
    <source>
        <dbReference type="ARBA" id="ARBA00022519"/>
    </source>
</evidence>
<protein>
    <submittedName>
        <fullName evidence="11">Spermidine/putrescine ABC transporter permease PotB</fullName>
    </submittedName>
</protein>
<organism evidence="11 12">
    <name type="scientific">Enterobacter bugandensis</name>
    <dbReference type="NCBI Taxonomy" id="881260"/>
    <lineage>
        <taxon>Bacteria</taxon>
        <taxon>Pseudomonadati</taxon>
        <taxon>Pseudomonadota</taxon>
        <taxon>Gammaproteobacteria</taxon>
        <taxon>Enterobacterales</taxon>
        <taxon>Enterobacteriaceae</taxon>
        <taxon>Enterobacter</taxon>
    </lineage>
</organism>
<feature type="transmembrane region" description="Helical" evidence="9">
    <location>
        <begin position="253"/>
        <end position="273"/>
    </location>
</feature>
<keyword evidence="5" id="KW-0997">Cell inner membrane</keyword>
<dbReference type="PROSITE" id="PS50928">
    <property type="entry name" value="ABC_TM1"/>
    <property type="match status" value="1"/>
</dbReference>
<gene>
    <name evidence="11" type="primary">potB</name>
    <name evidence="11" type="ORF">N5C39_23880</name>
</gene>
<evidence type="ECO:0000313" key="11">
    <source>
        <dbReference type="EMBL" id="MDH1321414.1"/>
    </source>
</evidence>
<evidence type="ECO:0000256" key="7">
    <source>
        <dbReference type="ARBA" id="ARBA00022989"/>
    </source>
</evidence>
<dbReference type="InterPro" id="IPR000515">
    <property type="entry name" value="MetI-like"/>
</dbReference>
<dbReference type="RefSeq" id="WP_280030436.1">
    <property type="nucleotide sequence ID" value="NZ_JAOCAP010000027.1"/>
</dbReference>
<dbReference type="EMBL" id="JAOCAP010000027">
    <property type="protein sequence ID" value="MDH1321414.1"/>
    <property type="molecule type" value="Genomic_DNA"/>
</dbReference>
<dbReference type="NCBIfam" id="NF007044">
    <property type="entry name" value="PRK09497.1"/>
    <property type="match status" value="1"/>
</dbReference>
<dbReference type="GO" id="GO:0005886">
    <property type="term" value="C:plasma membrane"/>
    <property type="evidence" value="ECO:0007669"/>
    <property type="project" value="UniProtKB-SubCell"/>
</dbReference>
<feature type="transmembrane region" description="Helical" evidence="9">
    <location>
        <begin position="153"/>
        <end position="174"/>
    </location>
</feature>
<dbReference type="PANTHER" id="PTHR42929">
    <property type="entry name" value="INNER MEMBRANE ABC TRANSPORTER PERMEASE PROTEIN YDCU-RELATED-RELATED"/>
    <property type="match status" value="1"/>
</dbReference>
<dbReference type="PANTHER" id="PTHR42929:SF1">
    <property type="entry name" value="INNER MEMBRANE ABC TRANSPORTER PERMEASE PROTEIN YDCU-RELATED"/>
    <property type="match status" value="1"/>
</dbReference>